<keyword evidence="2" id="KW-1185">Reference proteome</keyword>
<gene>
    <name evidence="1" type="ORF">M0R45_023095</name>
</gene>
<dbReference type="AlphaFoldDB" id="A0AAW1WRC0"/>
<reference evidence="1 2" key="1">
    <citation type="journal article" date="2023" name="G3 (Bethesda)">
        <title>A chromosome-length genome assembly and annotation of blackberry (Rubus argutus, cv. 'Hillquist').</title>
        <authorList>
            <person name="Bruna T."/>
            <person name="Aryal R."/>
            <person name="Dudchenko O."/>
            <person name="Sargent D.J."/>
            <person name="Mead D."/>
            <person name="Buti M."/>
            <person name="Cavallini A."/>
            <person name="Hytonen T."/>
            <person name="Andres J."/>
            <person name="Pham M."/>
            <person name="Weisz D."/>
            <person name="Mascagni F."/>
            <person name="Usai G."/>
            <person name="Natali L."/>
            <person name="Bassil N."/>
            <person name="Fernandez G.E."/>
            <person name="Lomsadze A."/>
            <person name="Armour M."/>
            <person name="Olukolu B."/>
            <person name="Poorten T."/>
            <person name="Britton C."/>
            <person name="Davik J."/>
            <person name="Ashrafi H."/>
            <person name="Aiden E.L."/>
            <person name="Borodovsky M."/>
            <person name="Worthington M."/>
        </authorList>
    </citation>
    <scope>NUCLEOTIDE SEQUENCE [LARGE SCALE GENOMIC DNA]</scope>
    <source>
        <strain evidence="1">PI 553951</strain>
    </source>
</reference>
<sequence>MKRKWKDYYFDIAQNVAPRFINLKYVAVHYKNTKEVKYERLVTLTTCYNLSLISLNCMVFPEPSREDDLEIPPECPSASCIKTKKNELNLSEYLSKTWNLILLIPTDAKVSRQQIVDQNTNEQVENLVMFLEDLFPQADDGHFVIGTWKEFSNMIEKSDENAIMVGRAFIVCNIIINLIRGEWMTPEGTITELEEQLFKDLKNYFPDPEDENDEHFRKLYVIGPLKFLLDNFKWRVPEDLSRYNINTDMKQLTEVENTRFIAERKAMMSKTLNPLIQLIINDGGSIEKEKLEKLIKDQIDKRTIEDQIDLLLSMGCISQSNEDEIVLSETDKSRESIVERLKQAAAEAMKKLRDSSKRTMTYVAYMRKLEKAYKTRTALLKSKTERDVSSKRFVT</sequence>
<protein>
    <submittedName>
        <fullName evidence="1">Uncharacterized protein</fullName>
    </submittedName>
</protein>
<organism evidence="1 2">
    <name type="scientific">Rubus argutus</name>
    <name type="common">Southern blackberry</name>
    <dbReference type="NCBI Taxonomy" id="59490"/>
    <lineage>
        <taxon>Eukaryota</taxon>
        <taxon>Viridiplantae</taxon>
        <taxon>Streptophyta</taxon>
        <taxon>Embryophyta</taxon>
        <taxon>Tracheophyta</taxon>
        <taxon>Spermatophyta</taxon>
        <taxon>Magnoliopsida</taxon>
        <taxon>eudicotyledons</taxon>
        <taxon>Gunneridae</taxon>
        <taxon>Pentapetalae</taxon>
        <taxon>rosids</taxon>
        <taxon>fabids</taxon>
        <taxon>Rosales</taxon>
        <taxon>Rosaceae</taxon>
        <taxon>Rosoideae</taxon>
        <taxon>Rosoideae incertae sedis</taxon>
        <taxon>Rubus</taxon>
    </lineage>
</organism>
<proteinExistence type="predicted"/>
<accession>A0AAW1WRC0</accession>
<comment type="caution">
    <text evidence="1">The sequence shown here is derived from an EMBL/GenBank/DDBJ whole genome shotgun (WGS) entry which is preliminary data.</text>
</comment>
<dbReference type="EMBL" id="JBEDUW010000005">
    <property type="protein sequence ID" value="KAK9925830.1"/>
    <property type="molecule type" value="Genomic_DNA"/>
</dbReference>
<evidence type="ECO:0000313" key="2">
    <source>
        <dbReference type="Proteomes" id="UP001457282"/>
    </source>
</evidence>
<dbReference type="Proteomes" id="UP001457282">
    <property type="component" value="Unassembled WGS sequence"/>
</dbReference>
<name>A0AAW1WRC0_RUBAR</name>
<evidence type="ECO:0000313" key="1">
    <source>
        <dbReference type="EMBL" id="KAK9925830.1"/>
    </source>
</evidence>